<keyword evidence="2" id="KW-1185">Reference proteome</keyword>
<dbReference type="AlphaFoldDB" id="A0A6V8HHX8"/>
<organism evidence="1 2">
    <name type="scientific">Talaromyces pinophilus</name>
    <name type="common">Penicillium pinophilum</name>
    <dbReference type="NCBI Taxonomy" id="128442"/>
    <lineage>
        <taxon>Eukaryota</taxon>
        <taxon>Fungi</taxon>
        <taxon>Dikarya</taxon>
        <taxon>Ascomycota</taxon>
        <taxon>Pezizomycotina</taxon>
        <taxon>Eurotiomycetes</taxon>
        <taxon>Eurotiomycetidae</taxon>
        <taxon>Eurotiales</taxon>
        <taxon>Trichocomaceae</taxon>
        <taxon>Talaromyces</taxon>
        <taxon>Talaromyces sect. Talaromyces</taxon>
    </lineage>
</organism>
<dbReference type="SUPFAM" id="SSF52047">
    <property type="entry name" value="RNI-like"/>
    <property type="match status" value="1"/>
</dbReference>
<reference evidence="2" key="1">
    <citation type="journal article" date="2015" name="Genome Announc.">
        <title>Draft genome sequence of Talaromyces cellulolyticus strain Y-94, a source of lignocellulosic biomass-degrading enzymes.</title>
        <authorList>
            <person name="Fujii T."/>
            <person name="Koike H."/>
            <person name="Sawayama S."/>
            <person name="Yano S."/>
            <person name="Inoue H."/>
        </authorList>
    </citation>
    <scope>NUCLEOTIDE SEQUENCE [LARGE SCALE GENOMIC DNA]</scope>
    <source>
        <strain evidence="2">Y-94</strain>
    </source>
</reference>
<evidence type="ECO:0000313" key="2">
    <source>
        <dbReference type="Proteomes" id="UP000053095"/>
    </source>
</evidence>
<accession>A0A6V8HHX8</accession>
<gene>
    <name evidence="1" type="ORF">TCE0_042f14325</name>
</gene>
<sequence>MRITQEPSSAKWPPSLESLQLSGTIETPMETFHWPENMTQLCLKNCQNLSLENMTNLLSNPQLDAKLKRLTISTYNRGLQPECIHLIPAFLPGLLFLSIPGDLVQDTFFSMLEYQRTSLALEVLEFGHTHTGERLHFHMQSLIDLLDSRLPYLRAVGFHTMYGEYPDLDDALLERAEELGEEQMQVSDETGEFDVGTYYFD</sequence>
<dbReference type="EMBL" id="DF933838">
    <property type="protein sequence ID" value="GAM41302.1"/>
    <property type="molecule type" value="Genomic_DNA"/>
</dbReference>
<protein>
    <submittedName>
        <fullName evidence="1">F-box domain protein</fullName>
    </submittedName>
</protein>
<name>A0A6V8HHX8_TALPI</name>
<evidence type="ECO:0000313" key="1">
    <source>
        <dbReference type="EMBL" id="GAM41302.1"/>
    </source>
</evidence>
<proteinExistence type="predicted"/>
<dbReference type="Proteomes" id="UP000053095">
    <property type="component" value="Unassembled WGS sequence"/>
</dbReference>
<comment type="caution">
    <text evidence="1">The sequence shown here is derived from an EMBL/GenBank/DDBJ whole genome shotgun (WGS) entry which is preliminary data.</text>
</comment>